<comment type="subcellular location">
    <subcellularLocation>
        <location evidence="1">Cell envelope</location>
    </subcellularLocation>
</comment>
<dbReference type="NCBIfam" id="TIGR02543">
    <property type="entry name" value="List_Bact_rpt"/>
    <property type="match status" value="1"/>
</dbReference>
<dbReference type="KEGG" id="mer:MMINT_18590"/>
<evidence type="ECO:0000313" key="4">
    <source>
        <dbReference type="Proteomes" id="UP000014070"/>
    </source>
</evidence>
<evidence type="ECO:0000256" key="1">
    <source>
        <dbReference type="ARBA" id="ARBA00004196"/>
    </source>
</evidence>
<organism evidence="3 4">
    <name type="scientific">Methanomassiliicoccus intestinalis (strain Issoire-Mx1)</name>
    <dbReference type="NCBI Taxonomy" id="1295009"/>
    <lineage>
        <taxon>Archaea</taxon>
        <taxon>Methanobacteriati</taxon>
        <taxon>Thermoplasmatota</taxon>
        <taxon>Thermoplasmata</taxon>
        <taxon>Methanomassiliicoccales</taxon>
        <taxon>Methanomassiliicoccaceae</taxon>
        <taxon>Methanomassiliicoccus</taxon>
    </lineage>
</organism>
<dbReference type="Gene3D" id="2.60.40.4270">
    <property type="entry name" value="Listeria-Bacteroides repeat domain"/>
    <property type="match status" value="2"/>
</dbReference>
<accession>R9TBR4</accession>
<keyword evidence="2" id="KW-0472">Membrane</keyword>
<dbReference type="STRING" id="1295009.MMINT_18590"/>
<keyword evidence="4" id="KW-1185">Reference proteome</keyword>
<proteinExistence type="predicted"/>
<dbReference type="Proteomes" id="UP000014070">
    <property type="component" value="Chromosome"/>
</dbReference>
<dbReference type="InParanoid" id="R9TBR4"/>
<keyword evidence="2" id="KW-1133">Transmembrane helix</keyword>
<dbReference type="HOGENOM" id="CLU_1067940_0_0_2"/>
<reference evidence="3 4" key="1">
    <citation type="journal article" date="2013" name="Genome Announc.">
        <title>Genome sequence of 'Candidatus Methanomassiliicoccus intestinalis' Issoire-Mx1, a third thermoplasmatales-related methanogenic archaeon from human feces.</title>
        <authorList>
            <person name="Borrel G."/>
            <person name="Harris H.M."/>
            <person name="Parisot N."/>
            <person name="Gaci N."/>
            <person name="Tottey W."/>
            <person name="Mihajlovski A."/>
            <person name="Deane J."/>
            <person name="Gribaldo S."/>
            <person name="Bardot O."/>
            <person name="Peyretaillade E."/>
            <person name="Peyret P."/>
            <person name="O'Toole P.W."/>
            <person name="Brugere J.F."/>
        </authorList>
    </citation>
    <scope>NUCLEOTIDE SEQUENCE [LARGE SCALE GENOMIC DNA]</scope>
    <source>
        <strain evidence="3 4">Issoire-Mx1</strain>
    </source>
</reference>
<feature type="transmembrane region" description="Helical" evidence="2">
    <location>
        <begin position="172"/>
        <end position="192"/>
    </location>
</feature>
<dbReference type="InterPro" id="IPR042229">
    <property type="entry name" value="Listeria/Bacterioides_rpt_sf"/>
</dbReference>
<evidence type="ECO:0000313" key="3">
    <source>
        <dbReference type="EMBL" id="AGN27136.1"/>
    </source>
</evidence>
<sequence length="260" mass="29941">MPDEEFRMPNRNVCLTAVWEESSPPTPGKEVTVTFVVDNAFYGESKTHINTALGESMQPDPVKEGYDFAGWYTEDDQVFTADSIVSSNMTVYADFKLNKDYVIVTFVIDNEIYLEKVCRKDNIQEPNIPYRLGKELNAWYSDKELQNKFSFDSVVSEDHITLYAEWKQDENVMIWFIFILFAAFMAAVIASAKRVSFFINENDEEKYASVIMFGKGTLGDRLPQIPDSQNFSGWYSESGELITEESEITQSMKVYAHWNE</sequence>
<name>R9TBR4_METII</name>
<evidence type="ECO:0000256" key="2">
    <source>
        <dbReference type="SAM" id="Phobius"/>
    </source>
</evidence>
<dbReference type="EMBL" id="CP005934">
    <property type="protein sequence ID" value="AGN27136.1"/>
    <property type="molecule type" value="Genomic_DNA"/>
</dbReference>
<dbReference type="InterPro" id="IPR013378">
    <property type="entry name" value="InlB-like_B-rpt"/>
</dbReference>
<keyword evidence="2" id="KW-0812">Transmembrane</keyword>
<dbReference type="AlphaFoldDB" id="R9TBR4"/>
<gene>
    <name evidence="3" type="ORF">MMINT_18590</name>
</gene>
<protein>
    <submittedName>
        <fullName evidence="3">Uncharacterized protein</fullName>
    </submittedName>
</protein>
<dbReference type="Pfam" id="PF09479">
    <property type="entry name" value="Flg_new"/>
    <property type="match status" value="2"/>
</dbReference>